<accession>A0ABW5Z3F2</accession>
<protein>
    <recommendedName>
        <fullName evidence="3">Sugar 3,4-ketoisomerase QdtA cupin domain-containing protein</fullName>
    </recommendedName>
</protein>
<dbReference type="EMBL" id="JBHUOL010000003">
    <property type="protein sequence ID" value="MFD2907243.1"/>
    <property type="molecule type" value="Genomic_DNA"/>
</dbReference>
<dbReference type="InterPro" id="IPR011051">
    <property type="entry name" value="RmlC_Cupin_sf"/>
</dbReference>
<dbReference type="SUPFAM" id="SSF51182">
    <property type="entry name" value="RmlC-like cupins"/>
    <property type="match status" value="1"/>
</dbReference>
<dbReference type="Proteomes" id="UP001597549">
    <property type="component" value="Unassembled WGS sequence"/>
</dbReference>
<evidence type="ECO:0008006" key="3">
    <source>
        <dbReference type="Google" id="ProtNLM"/>
    </source>
</evidence>
<name>A0ABW5Z3F2_9FLAO</name>
<gene>
    <name evidence="1" type="ORF">ACFSX9_00705</name>
</gene>
<reference evidence="2" key="1">
    <citation type="journal article" date="2019" name="Int. J. Syst. Evol. Microbiol.">
        <title>The Global Catalogue of Microorganisms (GCM) 10K type strain sequencing project: providing services to taxonomists for standard genome sequencing and annotation.</title>
        <authorList>
            <consortium name="The Broad Institute Genomics Platform"/>
            <consortium name="The Broad Institute Genome Sequencing Center for Infectious Disease"/>
            <person name="Wu L."/>
            <person name="Ma J."/>
        </authorList>
    </citation>
    <scope>NUCLEOTIDE SEQUENCE [LARGE SCALE GENOMIC DNA]</scope>
    <source>
        <strain evidence="2">KCTC 52644</strain>
    </source>
</reference>
<sequence>MQKGQKIIQGNTHIDSRGTVRFINDFDMNKVVRMYAITPELGIIRAWQGHQVETKWFFVAKGSFTVKTVALGNFDEVNTYTMNENESEVLQIPGGHYNGFEATEKGSVLMIFSDANLEASKADDIRQTLEFLPWN</sequence>
<dbReference type="Gene3D" id="2.60.120.10">
    <property type="entry name" value="Jelly Rolls"/>
    <property type="match status" value="1"/>
</dbReference>
<keyword evidence="2" id="KW-1185">Reference proteome</keyword>
<comment type="caution">
    <text evidence="1">The sequence shown here is derived from an EMBL/GenBank/DDBJ whole genome shotgun (WGS) entry which is preliminary data.</text>
</comment>
<dbReference type="RefSeq" id="WP_379803142.1">
    <property type="nucleotide sequence ID" value="NZ_JBHUOL010000003.1"/>
</dbReference>
<dbReference type="InterPro" id="IPR014710">
    <property type="entry name" value="RmlC-like_jellyroll"/>
</dbReference>
<proteinExistence type="predicted"/>
<evidence type="ECO:0000313" key="2">
    <source>
        <dbReference type="Proteomes" id="UP001597549"/>
    </source>
</evidence>
<evidence type="ECO:0000313" key="1">
    <source>
        <dbReference type="EMBL" id="MFD2907243.1"/>
    </source>
</evidence>
<organism evidence="1 2">
    <name type="scientific">Flavobacterium ardleyense</name>
    <dbReference type="NCBI Taxonomy" id="2038737"/>
    <lineage>
        <taxon>Bacteria</taxon>
        <taxon>Pseudomonadati</taxon>
        <taxon>Bacteroidota</taxon>
        <taxon>Flavobacteriia</taxon>
        <taxon>Flavobacteriales</taxon>
        <taxon>Flavobacteriaceae</taxon>
        <taxon>Flavobacterium</taxon>
    </lineage>
</organism>